<dbReference type="EMBL" id="AL606649">
    <property type="protein sequence ID" value="CAE03623.2"/>
    <property type="molecule type" value="Genomic_DNA"/>
</dbReference>
<dbReference type="Gene3D" id="3.40.395.10">
    <property type="entry name" value="Adenoviral Proteinase, Chain A"/>
    <property type="match status" value="1"/>
</dbReference>
<proteinExistence type="inferred from homology"/>
<feature type="compositionally biased region" description="Basic and acidic residues" evidence="5">
    <location>
        <begin position="1282"/>
        <end position="1297"/>
    </location>
</feature>
<dbReference type="HOGENOM" id="CLU_009293_0_0_1"/>
<feature type="region of interest" description="Disordered" evidence="5">
    <location>
        <begin position="659"/>
        <end position="821"/>
    </location>
</feature>
<dbReference type="PANTHER" id="PTHR12606:SF103">
    <property type="entry name" value="OS04G0639700 PROTEIN"/>
    <property type="match status" value="1"/>
</dbReference>
<feature type="region of interest" description="Disordered" evidence="5">
    <location>
        <begin position="1679"/>
        <end position="1713"/>
    </location>
</feature>
<dbReference type="SUPFAM" id="SSF54001">
    <property type="entry name" value="Cysteine proteinases"/>
    <property type="match status" value="1"/>
</dbReference>
<dbReference type="GO" id="GO:0008234">
    <property type="term" value="F:cysteine-type peptidase activity"/>
    <property type="evidence" value="ECO:0007669"/>
    <property type="project" value="UniProtKB-KW"/>
</dbReference>
<protein>
    <submittedName>
        <fullName evidence="7">OSJNBb0003B01.14 protein</fullName>
    </submittedName>
</protein>
<evidence type="ECO:0000256" key="2">
    <source>
        <dbReference type="ARBA" id="ARBA00022670"/>
    </source>
</evidence>
<dbReference type="GO" id="GO:0006508">
    <property type="term" value="P:proteolysis"/>
    <property type="evidence" value="ECO:0007669"/>
    <property type="project" value="UniProtKB-KW"/>
</dbReference>
<comment type="similarity">
    <text evidence="1">Belongs to the peptidase C48 family.</text>
</comment>
<dbReference type="Proteomes" id="UP000000763">
    <property type="component" value="Chromosome 4"/>
</dbReference>
<reference evidence="8" key="2">
    <citation type="journal article" date="2008" name="Nucleic Acids Res.">
        <title>The rice annotation project database (RAP-DB): 2008 update.</title>
        <authorList>
            <consortium name="The rice annotation project (RAP)"/>
        </authorList>
    </citation>
    <scope>GENOME REANNOTATION</scope>
    <source>
        <strain evidence="8">cv. Nipponbare</strain>
    </source>
</reference>
<feature type="compositionally biased region" description="Low complexity" evidence="5">
    <location>
        <begin position="1679"/>
        <end position="1699"/>
    </location>
</feature>
<dbReference type="InterPro" id="IPR003653">
    <property type="entry name" value="Peptidase_C48_C"/>
</dbReference>
<evidence type="ECO:0000313" key="7">
    <source>
        <dbReference type="EMBL" id="CAE03623.2"/>
    </source>
</evidence>
<dbReference type="PROSITE" id="PS50600">
    <property type="entry name" value="ULP_PROTEASE"/>
    <property type="match status" value="1"/>
</dbReference>
<evidence type="ECO:0000313" key="8">
    <source>
        <dbReference type="Proteomes" id="UP000000763"/>
    </source>
</evidence>
<feature type="domain" description="Ubiquitin-like protease family profile" evidence="6">
    <location>
        <begin position="381"/>
        <end position="580"/>
    </location>
</feature>
<feature type="compositionally biased region" description="Acidic residues" evidence="5">
    <location>
        <begin position="1237"/>
        <end position="1281"/>
    </location>
</feature>
<keyword evidence="4" id="KW-0788">Thiol protease</keyword>
<reference evidence="8" key="1">
    <citation type="journal article" date="2005" name="Nature">
        <title>The map-based sequence of the rice genome.</title>
        <authorList>
            <consortium name="International rice genome sequencing project (IRGSP)"/>
            <person name="Matsumoto T."/>
            <person name="Wu J."/>
            <person name="Kanamori H."/>
            <person name="Katayose Y."/>
            <person name="Fujisawa M."/>
            <person name="Namiki N."/>
            <person name="Mizuno H."/>
            <person name="Yamamoto K."/>
            <person name="Antonio B.A."/>
            <person name="Baba T."/>
            <person name="Sakata K."/>
            <person name="Nagamura Y."/>
            <person name="Aoki H."/>
            <person name="Arikawa K."/>
            <person name="Arita K."/>
            <person name="Bito T."/>
            <person name="Chiden Y."/>
            <person name="Fujitsuka N."/>
            <person name="Fukunaka R."/>
            <person name="Hamada M."/>
            <person name="Harada C."/>
            <person name="Hayashi A."/>
            <person name="Hijishita S."/>
            <person name="Honda M."/>
            <person name="Hosokawa S."/>
            <person name="Ichikawa Y."/>
            <person name="Idonuma A."/>
            <person name="Iijima M."/>
            <person name="Ikeda M."/>
            <person name="Ikeno M."/>
            <person name="Ito K."/>
            <person name="Ito S."/>
            <person name="Ito T."/>
            <person name="Ito Y."/>
            <person name="Ito Y."/>
            <person name="Iwabuchi A."/>
            <person name="Kamiya K."/>
            <person name="Karasawa W."/>
            <person name="Kurita K."/>
            <person name="Katagiri S."/>
            <person name="Kikuta A."/>
            <person name="Kobayashi H."/>
            <person name="Kobayashi N."/>
            <person name="Machita K."/>
            <person name="Maehara T."/>
            <person name="Masukawa M."/>
            <person name="Mizubayashi T."/>
            <person name="Mukai Y."/>
            <person name="Nagasaki H."/>
            <person name="Nagata Y."/>
            <person name="Naito S."/>
            <person name="Nakashima M."/>
            <person name="Nakama Y."/>
            <person name="Nakamichi Y."/>
            <person name="Nakamura M."/>
            <person name="Meguro A."/>
            <person name="Negishi M."/>
            <person name="Ohta I."/>
            <person name="Ohta T."/>
            <person name="Okamoto M."/>
            <person name="Ono N."/>
            <person name="Saji S."/>
            <person name="Sakaguchi M."/>
            <person name="Sakai K."/>
            <person name="Shibata M."/>
            <person name="Shimokawa T."/>
            <person name="Song J."/>
            <person name="Takazaki Y."/>
            <person name="Terasawa K."/>
            <person name="Tsugane M."/>
            <person name="Tsuji K."/>
            <person name="Ueda S."/>
            <person name="Waki K."/>
            <person name="Yamagata H."/>
            <person name="Yamamoto M."/>
            <person name="Yamamoto S."/>
            <person name="Yamane H."/>
            <person name="Yoshiki S."/>
            <person name="Yoshihara R."/>
            <person name="Yukawa K."/>
            <person name="Zhong H."/>
            <person name="Yano M."/>
            <person name="Yuan Q."/>
            <person name="Ouyang S."/>
            <person name="Liu J."/>
            <person name="Jones K.M."/>
            <person name="Gansberger K."/>
            <person name="Moffat K."/>
            <person name="Hill J."/>
            <person name="Bera J."/>
            <person name="Fadrosh D."/>
            <person name="Jin S."/>
            <person name="Johri S."/>
            <person name="Kim M."/>
            <person name="Overton L."/>
            <person name="Reardon M."/>
            <person name="Tsitrin T."/>
            <person name="Vuong H."/>
            <person name="Weaver B."/>
            <person name="Ciecko A."/>
            <person name="Tallon L."/>
            <person name="Jackson J."/>
            <person name="Pai G."/>
            <person name="Aken S.V."/>
            <person name="Utterback T."/>
            <person name="Reidmuller S."/>
            <person name="Feldblyum T."/>
            <person name="Hsiao J."/>
            <person name="Zismann V."/>
            <person name="Iobst S."/>
            <person name="de Vazeille A.R."/>
            <person name="Buell C.R."/>
            <person name="Ying K."/>
            <person name="Li Y."/>
            <person name="Lu T."/>
            <person name="Huang Y."/>
            <person name="Zhao Q."/>
            <person name="Feng Q."/>
            <person name="Zhang L."/>
            <person name="Zhu J."/>
            <person name="Weng Q."/>
            <person name="Mu J."/>
            <person name="Lu Y."/>
            <person name="Fan D."/>
            <person name="Liu Y."/>
            <person name="Guan J."/>
            <person name="Zhang Y."/>
            <person name="Yu S."/>
            <person name="Liu X."/>
            <person name="Zhang Y."/>
            <person name="Hong G."/>
            <person name="Han B."/>
            <person name="Choisne N."/>
            <person name="Demange N."/>
            <person name="Orjeda G."/>
            <person name="Samain S."/>
            <person name="Cattolico L."/>
            <person name="Pelletier E."/>
            <person name="Couloux A."/>
            <person name="Segurens B."/>
            <person name="Wincker P."/>
            <person name="D'Hont A."/>
            <person name="Scarpelli C."/>
            <person name="Weissenbach J."/>
            <person name="Salanoubat M."/>
            <person name="Quetier F."/>
            <person name="Yu Y."/>
            <person name="Kim H.R."/>
            <person name="Rambo T."/>
            <person name="Currie J."/>
            <person name="Collura K."/>
            <person name="Luo M."/>
            <person name="Yang T."/>
            <person name="Ammiraju J.S.S."/>
            <person name="Engler F."/>
            <person name="Soderlund C."/>
            <person name="Wing R.A."/>
            <person name="Palmer L.E."/>
            <person name="de la Bastide M."/>
            <person name="Spiegel L."/>
            <person name="Nascimento L."/>
            <person name="Zutavern T."/>
            <person name="O'Shaughnessy A."/>
            <person name="Dike S."/>
            <person name="Dedhia N."/>
            <person name="Preston R."/>
            <person name="Balija V."/>
            <person name="McCombie W.R."/>
            <person name="Chow T."/>
            <person name="Chen H."/>
            <person name="Chung M."/>
            <person name="Chen C."/>
            <person name="Shaw J."/>
            <person name="Wu H."/>
            <person name="Hsiao K."/>
            <person name="Chao Y."/>
            <person name="Chu M."/>
            <person name="Cheng C."/>
            <person name="Hour A."/>
            <person name="Lee P."/>
            <person name="Lin S."/>
            <person name="Lin Y."/>
            <person name="Liou J."/>
            <person name="Liu S."/>
            <person name="Hsing Y."/>
            <person name="Raghuvanshi S."/>
            <person name="Mohanty A."/>
            <person name="Bharti A.K."/>
            <person name="Gaur A."/>
            <person name="Gupta V."/>
            <person name="Kumar D."/>
            <person name="Ravi V."/>
            <person name="Vij S."/>
            <person name="Kapur A."/>
            <person name="Khurana P."/>
            <person name="Khurana P."/>
            <person name="Khurana J.P."/>
            <person name="Tyagi A.K."/>
            <person name="Gaikwad K."/>
            <person name="Singh A."/>
            <person name="Dalal V."/>
            <person name="Srivastava S."/>
            <person name="Dixit A."/>
            <person name="Pal A.K."/>
            <person name="Ghazi I.A."/>
            <person name="Yadav M."/>
            <person name="Pandit A."/>
            <person name="Bhargava A."/>
            <person name="Sureshbabu K."/>
            <person name="Batra K."/>
            <person name="Sharma T.R."/>
            <person name="Mohapatra T."/>
            <person name="Singh N.K."/>
            <person name="Messing J."/>
            <person name="Nelson A.B."/>
            <person name="Fuks G."/>
            <person name="Kavchok S."/>
            <person name="Keizer G."/>
            <person name="Linton E."/>
            <person name="Llaca V."/>
            <person name="Song R."/>
            <person name="Tanyolac B."/>
            <person name="Young S."/>
            <person name="Ho-Il K."/>
            <person name="Hahn J.H."/>
            <person name="Sangsakoo G."/>
            <person name="Vanavichit A."/>
            <person name="de Mattos Luiz.A.T."/>
            <person name="Zimmer P.D."/>
            <person name="Malone G."/>
            <person name="Dellagostin O."/>
            <person name="de Oliveira A.C."/>
            <person name="Bevan M."/>
            <person name="Bancroft I."/>
            <person name="Minx P."/>
            <person name="Cordum H."/>
            <person name="Wilson R."/>
            <person name="Cheng Z."/>
            <person name="Jin W."/>
            <person name="Jiang J."/>
            <person name="Leong S.A."/>
            <person name="Iwama H."/>
            <person name="Gojobori T."/>
            <person name="Itoh T."/>
            <person name="Niimura Y."/>
            <person name="Fujii Y."/>
            <person name="Habara T."/>
            <person name="Sakai H."/>
            <person name="Sato Y."/>
            <person name="Wilson G."/>
            <person name="Kumar K."/>
            <person name="McCouch S."/>
            <person name="Juretic N."/>
            <person name="Hoen D."/>
            <person name="Wright S."/>
            <person name="Bruskiewich R."/>
            <person name="Bureau T."/>
            <person name="Miyao A."/>
            <person name="Hirochika H."/>
            <person name="Nishikawa T."/>
            <person name="Kadowaki K."/>
            <person name="Sugiura M."/>
            <person name="Burr B."/>
            <person name="Sasaki T."/>
        </authorList>
    </citation>
    <scope>NUCLEOTIDE SEQUENCE [LARGE SCALE GENOMIC DNA]</scope>
    <source>
        <strain evidence="8">cv. Nipponbare</strain>
    </source>
</reference>
<organism evidence="7 8">
    <name type="scientific">Oryza sativa subsp. japonica</name>
    <name type="common">Rice</name>
    <dbReference type="NCBI Taxonomy" id="39947"/>
    <lineage>
        <taxon>Eukaryota</taxon>
        <taxon>Viridiplantae</taxon>
        <taxon>Streptophyta</taxon>
        <taxon>Embryophyta</taxon>
        <taxon>Tracheophyta</taxon>
        <taxon>Spermatophyta</taxon>
        <taxon>Magnoliopsida</taxon>
        <taxon>Liliopsida</taxon>
        <taxon>Poales</taxon>
        <taxon>Poaceae</taxon>
        <taxon>BOP clade</taxon>
        <taxon>Oryzoideae</taxon>
        <taxon>Oryzeae</taxon>
        <taxon>Oryzinae</taxon>
        <taxon>Oryza</taxon>
        <taxon>Oryza sativa</taxon>
    </lineage>
</organism>
<feature type="compositionally biased region" description="Polar residues" evidence="5">
    <location>
        <begin position="669"/>
        <end position="680"/>
    </location>
</feature>
<accession>Q7XPG9</accession>
<feature type="compositionally biased region" description="Low complexity" evidence="5">
    <location>
        <begin position="1314"/>
        <end position="1334"/>
    </location>
</feature>
<gene>
    <name evidence="7" type="primary">OSJNBb0003B01.14</name>
</gene>
<feature type="compositionally biased region" description="Basic and acidic residues" evidence="5">
    <location>
        <begin position="756"/>
        <end position="781"/>
    </location>
</feature>
<feature type="compositionally biased region" description="Basic and acidic residues" evidence="5">
    <location>
        <begin position="1105"/>
        <end position="1117"/>
    </location>
</feature>
<feature type="region of interest" description="Disordered" evidence="5">
    <location>
        <begin position="1093"/>
        <end position="1343"/>
    </location>
</feature>
<dbReference type="iPTMnet" id="Q7XPG9"/>
<evidence type="ECO:0000259" key="6">
    <source>
        <dbReference type="PROSITE" id="PS50600"/>
    </source>
</evidence>
<evidence type="ECO:0000256" key="3">
    <source>
        <dbReference type="ARBA" id="ARBA00022801"/>
    </source>
</evidence>
<evidence type="ECO:0000256" key="1">
    <source>
        <dbReference type="ARBA" id="ARBA00005234"/>
    </source>
</evidence>
<keyword evidence="2" id="KW-0645">Protease</keyword>
<dbReference type="Pfam" id="PF02902">
    <property type="entry name" value="Peptidase_C48"/>
    <property type="match status" value="1"/>
</dbReference>
<sequence>MALDEGKKLGCESSGSQFEAISAMEVLLLIMGGDQARYRLNQFADLKKTLSDTATKTIDRLGFGSFLGINMEMLPDKQFAIWTASLCKPAKVQNKDVVVLDLDPKHPLVISQEALHILTGLPMGQEDVPENLPASTTTVKEALSAASGKSNNFVLADAIKASENARDNNDHMLQVKLFIGVVFNFAIFTTTSLYFTAESMTAVSEINKLVKTNWCEKLIAHMNKCLKTFHSGQKVSSPVSFVLFFLENINFTATTEENDIETPRLNHYTEEKVISMIDAIKKGVKLKDWKDTVFGQQEILEVQANDIEYIENYKQSVKKRRGNEDQDQGPWKKISKGHLKKTTSKDQGLLKKGIATKKRKVEDQGPLKKTIRSNKESNDEINIRADVGRDVLRQYKEHVLDRTQDKIKINILDHEVSERNYVECFKQQGYMNTSIMFIQCALWNQEWKGQAMDKVILSQKAMYELLDPEHGTSTLADELGQQANLCKIIVHRTDKIFIPVLHEEHWFLIVISRKKDTIYILDSLPCKSREAVICGILETLQKLGKESIAGSQYICEVLDVQRQGNNYDCGFHVLLYIKEFDDTQAVQICEINKDMVEKIRIETAVDLVNHKLNKRDEEEKISYDDDDDVELVDEKFSYSNFVLSSFLHRDRDDAGLDDAGFDGGEIFGGSSSPVVDPSENQQERAASREDSKADMNENQQERAASSPGAASRENSQAGASAVYSTPKLDGSGNSGVDPLQKNTDNQNKRPASGEAPKADMKRTAKPDKLYCRRQPKEKAEEEPVSSAVQEEPKEKPEELVSSAVQPSSTQRPRRTADPFGHYKPTRQLLKGEILELVHQLAIGCKEQVILEFEEISMTGSRLEQSLQGGADARDLIILLMKVLDKYPYNQRKRIFLSPVEKDGQDLEKMIVDALPVLRSGSRTTTLKETTIYCPVLFQGEWIVACCVFSSSNQVHVFCHKDTLASVKPFCIDLGAKANSALKRCGYNQVKFPDRKVAYTGTNIKVNDSAFASMYFIENFGTSGEIHFNRFLEKNDEVKDEFIKDVKLGLLPEEYLQMHSSRQPRNKKCGIQKRVFPTSLSPAWRGCRVRNRSFASGPQATSRARGWAEKEAAPKDRANGAMSGKLHRAPEVDLQPPSPEIPSQGISGSDPSHGQSGSGQSKATGSSQPRGGAQKSHTRPNLKRPSGGTRPTAGVRSGDAPPEGGSGTRAHAEHYPGSGGEGRRGSRAGAGGGLEPEVGAEAEGGPEPELEAEAEVGPEPEVGLEPEVEAEAGPEPEVEAEAESTRGPEAGGERDSHSPWRLGRPRGWSHKRGAESSPESRGGSSSTPSSRGRTAAFSSPTPASMEPLLQVLAAADSTEGHRAVDDMVKVGRKMRQAQLAKIQAREEVLDSIMRETEEERQAALIASSVLNEALGDIRLQYEAHAEDLAKRIRDACGVLDAAAAHERRASEAEASLQARTTALGAERKALDDRARSAQELEATIRRWIEVLDRNQREQKTCGEEQTGRAQELEERARLLDQRESTLAAHERTAAKVEASLRLREEAAAERDRITLAAKASADRRAEELRLREEACREQDAALAEREAEVSHRDVASFWLSEQLASREEAVAGCEARHLESARAERAAIAAKASELEAREKDLTASGPDMTRSWRASLPQFGVPSPTWSAWCRIRLGRLRPSASPTSSGPGSSPTQSTGWSARGVESASPRAGIASFRPHSRHSRFCWTG</sequence>
<evidence type="ECO:0000256" key="4">
    <source>
        <dbReference type="ARBA" id="ARBA00022807"/>
    </source>
</evidence>
<keyword evidence="3" id="KW-0378">Hydrolase</keyword>
<evidence type="ECO:0000256" key="5">
    <source>
        <dbReference type="SAM" id="MobiDB-lite"/>
    </source>
</evidence>
<feature type="compositionally biased region" description="Basic and acidic residues" evidence="5">
    <location>
        <begin position="681"/>
        <end position="695"/>
    </location>
</feature>
<dbReference type="InterPro" id="IPR038765">
    <property type="entry name" value="Papain-like_cys_pep_sf"/>
</dbReference>
<name>Q7XPG9_ORYSJ</name>
<feature type="compositionally biased region" description="Polar residues" evidence="5">
    <location>
        <begin position="740"/>
        <end position="749"/>
    </location>
</feature>
<dbReference type="PANTHER" id="PTHR12606">
    <property type="entry name" value="SENTRIN/SUMO-SPECIFIC PROTEASE"/>
    <property type="match status" value="1"/>
</dbReference>
<feature type="compositionally biased region" description="Polar residues" evidence="5">
    <location>
        <begin position="1143"/>
        <end position="1168"/>
    </location>
</feature>